<gene>
    <name evidence="1" type="ORF">Ae201684_016990</name>
</gene>
<dbReference type="EMBL" id="VJMJ01000273">
    <property type="protein sequence ID" value="KAF0724328.1"/>
    <property type="molecule type" value="Genomic_DNA"/>
</dbReference>
<accession>A0A6G0WCG0</accession>
<dbReference type="PANTHER" id="PTHR13547">
    <property type="match status" value="1"/>
</dbReference>
<dbReference type="GO" id="GO:0001682">
    <property type="term" value="P:tRNA 5'-leader removal"/>
    <property type="evidence" value="ECO:0007669"/>
    <property type="project" value="TreeGrafter"/>
</dbReference>
<dbReference type="AlphaFoldDB" id="A0A6G0WCG0"/>
<evidence type="ECO:0000313" key="2">
    <source>
        <dbReference type="Proteomes" id="UP000481153"/>
    </source>
</evidence>
<keyword evidence="2" id="KW-1185">Reference proteome</keyword>
<proteinExistence type="predicted"/>
<organism evidence="1 2">
    <name type="scientific">Aphanomyces euteiches</name>
    <dbReference type="NCBI Taxonomy" id="100861"/>
    <lineage>
        <taxon>Eukaryota</taxon>
        <taxon>Sar</taxon>
        <taxon>Stramenopiles</taxon>
        <taxon>Oomycota</taxon>
        <taxon>Saprolegniomycetes</taxon>
        <taxon>Saprolegniales</taxon>
        <taxon>Verrucalvaceae</taxon>
        <taxon>Aphanomyces</taxon>
    </lineage>
</organism>
<dbReference type="Gene3D" id="3.40.50.11980">
    <property type="match status" value="1"/>
</dbReference>
<dbReference type="VEuPathDB" id="FungiDB:AeMF1_021475"/>
<dbReference type="PANTHER" id="PTHR13547:SF1">
    <property type="entry name" value="MITOCHONDRIAL RIBONUCLEASE P CATALYTIC SUBUNIT"/>
    <property type="match status" value="1"/>
</dbReference>
<dbReference type="Gene3D" id="1.25.40.10">
    <property type="entry name" value="Tetratricopeptide repeat domain"/>
    <property type="match status" value="1"/>
</dbReference>
<dbReference type="InterPro" id="IPR011990">
    <property type="entry name" value="TPR-like_helical_dom_sf"/>
</dbReference>
<dbReference type="GO" id="GO:0004526">
    <property type="term" value="F:ribonuclease P activity"/>
    <property type="evidence" value="ECO:0007669"/>
    <property type="project" value="TreeGrafter"/>
</dbReference>
<protein>
    <submittedName>
        <fullName evidence="1">Uncharacterized protein</fullName>
    </submittedName>
</protein>
<name>A0A6G0WCG0_9STRA</name>
<comment type="caution">
    <text evidence="1">The sequence shown here is derived from an EMBL/GenBank/DDBJ whole genome shotgun (WGS) entry which is preliminary data.</text>
</comment>
<reference evidence="1 2" key="1">
    <citation type="submission" date="2019-07" db="EMBL/GenBank/DDBJ databases">
        <title>Genomics analysis of Aphanomyces spp. identifies a new class of oomycete effector associated with host adaptation.</title>
        <authorList>
            <person name="Gaulin E."/>
        </authorList>
    </citation>
    <scope>NUCLEOTIDE SEQUENCE [LARGE SCALE GENOMIC DNA]</scope>
    <source>
        <strain evidence="1 2">ATCC 201684</strain>
    </source>
</reference>
<sequence length="529" mass="60879">MRRFGQRTIWKAHHAYIAGRTPQIVRLFNDEAPKKEITFNPPIHRLIYREAASLEKTFDVLESRVAPFDSKGCDTFYHKCLEESLDTALFHRVIKYFDRFLHEDETGPSNGTMSSVVALLIKHGHVELAEQYLEKRRENFPTSTMHFRAYAPLLEHYINTCDFNRAWAFWTTIKQSGVYLDKETVGPVLVSFALATSKDGKMFKYVLQSLAELRYQLSIADRDSWLKQNNSAWTVSQVKEHDMLPACSSCGHALEKLPIQSDEYNQLCQAIKLMCMAKPSSLAKWTPEAKTVILNQFEAWLDRQHAKVRPGKLHYIIDGPNVAYMNQNYEGGAFRFDYIDKVVQNLESQGHVVSVTLPAIYFDEVSILSVKATTATRRLRKEGVVFKRTRTEADKKFLDKWQGQDIAFKCHREVASDDLFWMYGCSYLVSLHGSANVRVVTNDILRDHIFVLTDEMNIQRDLIDRWKDLTVVGLHILDKNTKANERSGGNDGITLEFLDPPRYSRVIQGDQDGHHLPIAGLSEWLCLHR</sequence>
<dbReference type="Proteomes" id="UP000481153">
    <property type="component" value="Unassembled WGS sequence"/>
</dbReference>
<evidence type="ECO:0000313" key="1">
    <source>
        <dbReference type="EMBL" id="KAF0724328.1"/>
    </source>
</evidence>